<dbReference type="CDD" id="cd01335">
    <property type="entry name" value="Radical_SAM"/>
    <property type="match status" value="1"/>
</dbReference>
<dbReference type="PANTHER" id="PTHR11228:SF7">
    <property type="entry name" value="PQQA PEPTIDE CYCLASE"/>
    <property type="match status" value="1"/>
</dbReference>
<evidence type="ECO:0000313" key="8">
    <source>
        <dbReference type="Proteomes" id="UP000480684"/>
    </source>
</evidence>
<keyword evidence="3" id="KW-0479">Metal-binding</keyword>
<dbReference type="Pfam" id="PF04055">
    <property type="entry name" value="Radical_SAM"/>
    <property type="match status" value="1"/>
</dbReference>
<dbReference type="GO" id="GO:0051536">
    <property type="term" value="F:iron-sulfur cluster binding"/>
    <property type="evidence" value="ECO:0007669"/>
    <property type="project" value="UniProtKB-KW"/>
</dbReference>
<keyword evidence="4" id="KW-0408">Iron</keyword>
<dbReference type="AlphaFoldDB" id="A0A7C9QV13"/>
<comment type="cofactor">
    <cofactor evidence="1">
        <name>[4Fe-4S] cluster</name>
        <dbReference type="ChEBI" id="CHEBI:49883"/>
    </cofactor>
</comment>
<dbReference type="PANTHER" id="PTHR11228">
    <property type="entry name" value="RADICAL SAM DOMAIN PROTEIN"/>
    <property type="match status" value="1"/>
</dbReference>
<proteinExistence type="predicted"/>
<dbReference type="PROSITE" id="PS51918">
    <property type="entry name" value="RADICAL_SAM"/>
    <property type="match status" value="1"/>
</dbReference>
<dbReference type="InterPro" id="IPR006638">
    <property type="entry name" value="Elp3/MiaA/NifB-like_rSAM"/>
</dbReference>
<dbReference type="InterPro" id="IPR007197">
    <property type="entry name" value="rSAM"/>
</dbReference>
<dbReference type="SFLD" id="SFLDS00029">
    <property type="entry name" value="Radical_SAM"/>
    <property type="match status" value="1"/>
</dbReference>
<evidence type="ECO:0000256" key="5">
    <source>
        <dbReference type="ARBA" id="ARBA00023014"/>
    </source>
</evidence>
<dbReference type="SFLD" id="SFLDG01067">
    <property type="entry name" value="SPASM/twitch_domain_containing"/>
    <property type="match status" value="1"/>
</dbReference>
<keyword evidence="8" id="KW-1185">Reference proteome</keyword>
<organism evidence="7 8">
    <name type="scientific">Magnetospirillum aberrantis SpK</name>
    <dbReference type="NCBI Taxonomy" id="908842"/>
    <lineage>
        <taxon>Bacteria</taxon>
        <taxon>Pseudomonadati</taxon>
        <taxon>Pseudomonadota</taxon>
        <taxon>Alphaproteobacteria</taxon>
        <taxon>Rhodospirillales</taxon>
        <taxon>Rhodospirillaceae</taxon>
        <taxon>Magnetospirillum</taxon>
    </lineage>
</organism>
<dbReference type="GO" id="GO:0046872">
    <property type="term" value="F:metal ion binding"/>
    <property type="evidence" value="ECO:0007669"/>
    <property type="project" value="UniProtKB-KW"/>
</dbReference>
<gene>
    <name evidence="7" type="ORF">G4223_13775</name>
</gene>
<evidence type="ECO:0000256" key="1">
    <source>
        <dbReference type="ARBA" id="ARBA00001966"/>
    </source>
</evidence>
<evidence type="ECO:0000256" key="4">
    <source>
        <dbReference type="ARBA" id="ARBA00023004"/>
    </source>
</evidence>
<evidence type="ECO:0000256" key="3">
    <source>
        <dbReference type="ARBA" id="ARBA00022723"/>
    </source>
</evidence>
<evidence type="ECO:0000313" key="7">
    <source>
        <dbReference type="EMBL" id="NFV81182.1"/>
    </source>
</evidence>
<keyword evidence="5" id="KW-0411">Iron-sulfur</keyword>
<dbReference type="EMBL" id="JAAIYP010000039">
    <property type="protein sequence ID" value="NFV81182.1"/>
    <property type="molecule type" value="Genomic_DNA"/>
</dbReference>
<protein>
    <submittedName>
        <fullName evidence="7">Radical SAM protein</fullName>
    </submittedName>
</protein>
<feature type="domain" description="Radical SAM core" evidence="6">
    <location>
        <begin position="26"/>
        <end position="258"/>
    </location>
</feature>
<comment type="caution">
    <text evidence="7">The sequence shown here is derived from an EMBL/GenBank/DDBJ whole genome shotgun (WGS) entry which is preliminary data.</text>
</comment>
<dbReference type="RefSeq" id="WP_163680839.1">
    <property type="nucleotide sequence ID" value="NZ_JAAIYP010000039.1"/>
</dbReference>
<dbReference type="InterPro" id="IPR058240">
    <property type="entry name" value="rSAM_sf"/>
</dbReference>
<dbReference type="InterPro" id="IPR050377">
    <property type="entry name" value="Radical_SAM_PqqE_MftC-like"/>
</dbReference>
<dbReference type="SMART" id="SM00729">
    <property type="entry name" value="Elp3"/>
    <property type="match status" value="1"/>
</dbReference>
<dbReference type="Proteomes" id="UP000480684">
    <property type="component" value="Unassembled WGS sequence"/>
</dbReference>
<accession>A0A7C9QV13</accession>
<evidence type="ECO:0000259" key="6">
    <source>
        <dbReference type="PROSITE" id="PS51918"/>
    </source>
</evidence>
<reference evidence="7 8" key="1">
    <citation type="submission" date="2020-02" db="EMBL/GenBank/DDBJ databases">
        <authorList>
            <person name="Dziuba M."/>
            <person name="Kuznetsov B."/>
            <person name="Mardanov A."/>
            <person name="Ravin N."/>
            <person name="Grouzdev D."/>
        </authorList>
    </citation>
    <scope>NUCLEOTIDE SEQUENCE [LARGE SCALE GENOMIC DNA]</scope>
    <source>
        <strain evidence="7 8">SpK</strain>
    </source>
</reference>
<name>A0A7C9QV13_9PROT</name>
<dbReference type="GO" id="GO:0003824">
    <property type="term" value="F:catalytic activity"/>
    <property type="evidence" value="ECO:0007669"/>
    <property type="project" value="InterPro"/>
</dbReference>
<dbReference type="SUPFAM" id="SSF102114">
    <property type="entry name" value="Radical SAM enzymes"/>
    <property type="match status" value="1"/>
</dbReference>
<keyword evidence="2" id="KW-0949">S-adenosyl-L-methionine</keyword>
<dbReference type="InterPro" id="IPR013785">
    <property type="entry name" value="Aldolase_TIM"/>
</dbReference>
<evidence type="ECO:0000256" key="2">
    <source>
        <dbReference type="ARBA" id="ARBA00022691"/>
    </source>
</evidence>
<dbReference type="Gene3D" id="3.20.20.70">
    <property type="entry name" value="Aldolase class I"/>
    <property type="match status" value="1"/>
</dbReference>
<sequence>MTTLQLDGTKLHHHMEAVAAWMRGETVYPILLEINPTKACNHACLFCAYDYIERQAVFLDVARTKALLEEMKGLGTKALFYSGEGEPLLHKGLPDLIEAAAALGYDQALNTNGSPLTAKVIERVVPHMSFIRCSVNGTDAQDYARVHRVPPEHYRSVLSNLEAVVAFKRANPGLETTLGVQFVYLGQPVEDVIAMAARLRDLGVDYLSVKQYNEHPFNDYRVGKPLPPPEAFEQVRALATERFHVTVRVGLREQDWVRPYKSCLALPFFAELMPDGEVYACGPHLNEKPFCYGNIHDGDFKTMWSKEGRAKVECHVQGIENLDDVCMPHCRLDQVNRFLWSLKNPPDHVNFI</sequence>
<dbReference type="CDD" id="cd21109">
    <property type="entry name" value="SPASM"/>
    <property type="match status" value="1"/>
</dbReference>